<comment type="caution">
    <text evidence="1">The sequence shown here is derived from an EMBL/GenBank/DDBJ whole genome shotgun (WGS) entry which is preliminary data.</text>
</comment>
<organism evidence="1 2">
    <name type="scientific">Verminephrobacter aporrectodeae subsp. tuberculatae</name>
    <dbReference type="NCBI Taxonomy" id="1110392"/>
    <lineage>
        <taxon>Bacteria</taxon>
        <taxon>Pseudomonadati</taxon>
        <taxon>Pseudomonadota</taxon>
        <taxon>Betaproteobacteria</taxon>
        <taxon>Burkholderiales</taxon>
        <taxon>Comamonadaceae</taxon>
        <taxon>Verminephrobacter</taxon>
    </lineage>
</organism>
<protein>
    <submittedName>
        <fullName evidence="1">DUF1444 family protein</fullName>
    </submittedName>
</protein>
<name>A0ABT3KNQ4_9BURK</name>
<gene>
    <name evidence="1" type="ORF">D5039_01715</name>
</gene>
<evidence type="ECO:0000313" key="1">
    <source>
        <dbReference type="EMBL" id="MCW5319934.1"/>
    </source>
</evidence>
<evidence type="ECO:0000313" key="2">
    <source>
        <dbReference type="Proteomes" id="UP001208935"/>
    </source>
</evidence>
<dbReference type="RefSeq" id="WP_265280843.1">
    <property type="nucleotide sequence ID" value="NZ_QZCW01000001.1"/>
</dbReference>
<dbReference type="Proteomes" id="UP001208935">
    <property type="component" value="Unassembled WGS sequence"/>
</dbReference>
<accession>A0ABT3KNQ4</accession>
<sequence length="268" mass="29886">MLNALFNRFKKMTETDPLTRMLQREKLIPRIKHVDFLKELKEYGVPERQHPASTPLCGELLVIYAFDLPEQFIMATPDQLAQAGIAVSEMPALALQNLARLMPPTTQHVDQHGCVAIRTGGELEATLLLSDSFWEPMQASLGDAIVAAVPRRDSLLLCDSRDARALGQLDSEAQRIFTGTQDAHALSVQKMLRRNGHWELFGMHSRNAPPEQTVQSELMIFKDASGQYVTMKYDATSDALNGTPEDVVEDMKKSGLTLISREKLDPDA</sequence>
<reference evidence="2" key="1">
    <citation type="submission" date="2023-07" db="EMBL/GenBank/DDBJ databases">
        <title>Verminephrobacter genomes.</title>
        <authorList>
            <person name="Lund M.B."/>
        </authorList>
    </citation>
    <scope>NUCLEOTIDE SEQUENCE [LARGE SCALE GENOMIC DNA]</scope>
    <source>
        <strain evidence="2">AtM5-05</strain>
    </source>
</reference>
<dbReference type="EMBL" id="QZCW01000001">
    <property type="protein sequence ID" value="MCW5319934.1"/>
    <property type="molecule type" value="Genomic_DNA"/>
</dbReference>
<proteinExistence type="predicted"/>
<dbReference type="InterPro" id="IPR010838">
    <property type="entry name" value="DUF1444"/>
</dbReference>
<keyword evidence="2" id="KW-1185">Reference proteome</keyword>
<dbReference type="Pfam" id="PF07285">
    <property type="entry name" value="DUF1444"/>
    <property type="match status" value="1"/>
</dbReference>